<reference evidence="2 3" key="1">
    <citation type="submission" date="2021-12" db="EMBL/GenBank/DDBJ databases">
        <title>Genome sequencing of bacteria with rrn-lacking chromosome and rrn-plasmid.</title>
        <authorList>
            <person name="Anda M."/>
            <person name="Iwasaki W."/>
        </authorList>
    </citation>
    <scope>NUCLEOTIDE SEQUENCE [LARGE SCALE GENOMIC DNA]</scope>
    <source>
        <strain evidence="2 3">DSM 100852</strain>
    </source>
</reference>
<organism evidence="2 3">
    <name type="scientific">Fulvitalea axinellae</name>
    <dbReference type="NCBI Taxonomy" id="1182444"/>
    <lineage>
        <taxon>Bacteria</taxon>
        <taxon>Pseudomonadati</taxon>
        <taxon>Bacteroidota</taxon>
        <taxon>Cytophagia</taxon>
        <taxon>Cytophagales</taxon>
        <taxon>Persicobacteraceae</taxon>
        <taxon>Fulvitalea</taxon>
    </lineage>
</organism>
<accession>A0AAU9D3B0</accession>
<dbReference type="EMBL" id="AP025314">
    <property type="protein sequence ID" value="BDD08884.1"/>
    <property type="molecule type" value="Genomic_DNA"/>
</dbReference>
<gene>
    <name evidence="2" type="ORF">FUAX_13160</name>
</gene>
<keyword evidence="1" id="KW-0812">Transmembrane</keyword>
<evidence type="ECO:0000313" key="3">
    <source>
        <dbReference type="Proteomes" id="UP001348817"/>
    </source>
</evidence>
<keyword evidence="1" id="KW-1133">Transmembrane helix</keyword>
<keyword evidence="3" id="KW-1185">Reference proteome</keyword>
<dbReference type="KEGG" id="fax:FUAX_13160"/>
<proteinExistence type="predicted"/>
<dbReference type="AlphaFoldDB" id="A0AAU9D3B0"/>
<protein>
    <submittedName>
        <fullName evidence="2">Uncharacterized protein</fullName>
    </submittedName>
</protein>
<keyword evidence="1" id="KW-0472">Membrane</keyword>
<evidence type="ECO:0000256" key="1">
    <source>
        <dbReference type="SAM" id="Phobius"/>
    </source>
</evidence>
<sequence>MKNDKYDFRTKEFGLTDEGVHLLRNGFNYKTLPFGELESLRISEGKDSNNWVLVLAVGLGCVGGSLYGMYMLYNFLTSPWPGKINIEVIISVFILLMFGGYMVYFSLKSGPLILISHKGKRYKFPLRELVKAGTLDAFTSWLKEKQGVLA</sequence>
<name>A0AAU9D3B0_9BACT</name>
<evidence type="ECO:0000313" key="2">
    <source>
        <dbReference type="EMBL" id="BDD08884.1"/>
    </source>
</evidence>
<feature type="transmembrane region" description="Helical" evidence="1">
    <location>
        <begin position="84"/>
        <end position="107"/>
    </location>
</feature>
<dbReference type="Proteomes" id="UP001348817">
    <property type="component" value="Chromosome"/>
</dbReference>
<dbReference type="RefSeq" id="WP_338394112.1">
    <property type="nucleotide sequence ID" value="NZ_AP025314.1"/>
</dbReference>
<feature type="transmembrane region" description="Helical" evidence="1">
    <location>
        <begin position="51"/>
        <end position="72"/>
    </location>
</feature>